<evidence type="ECO:0000256" key="7">
    <source>
        <dbReference type="SAM" id="MobiDB-lite"/>
    </source>
</evidence>
<feature type="compositionally biased region" description="Basic and acidic residues" evidence="7">
    <location>
        <begin position="957"/>
        <end position="966"/>
    </location>
</feature>
<keyword evidence="4" id="KW-0677">Repeat</keyword>
<gene>
    <name evidence="8" type="ORF">CIB84_013583</name>
</gene>
<dbReference type="GO" id="GO:0070161">
    <property type="term" value="C:anchoring junction"/>
    <property type="evidence" value="ECO:0007669"/>
    <property type="project" value="UniProtKB-SubCell"/>
</dbReference>
<comment type="caution">
    <text evidence="8">The sequence shown here is derived from an EMBL/GenBank/DDBJ whole genome shotgun (WGS) entry which is preliminary data.</text>
</comment>
<dbReference type="GO" id="GO:0005198">
    <property type="term" value="F:structural molecule activity"/>
    <property type="evidence" value="ECO:0007669"/>
    <property type="project" value="TreeGrafter"/>
</dbReference>
<dbReference type="GO" id="GO:0042060">
    <property type="term" value="P:wound healing"/>
    <property type="evidence" value="ECO:0007669"/>
    <property type="project" value="TreeGrafter"/>
</dbReference>
<evidence type="ECO:0008006" key="10">
    <source>
        <dbReference type="Google" id="ProtNLM"/>
    </source>
</evidence>
<dbReference type="EMBL" id="PPHD01055889">
    <property type="protein sequence ID" value="POI22669.1"/>
    <property type="molecule type" value="Genomic_DNA"/>
</dbReference>
<dbReference type="GO" id="GO:0045110">
    <property type="term" value="P:intermediate filament bundle assembly"/>
    <property type="evidence" value="ECO:0007669"/>
    <property type="project" value="TreeGrafter"/>
</dbReference>
<dbReference type="FunFam" id="3.90.1290.10:FF:000001">
    <property type="entry name" value="Plectin a"/>
    <property type="match status" value="4"/>
</dbReference>
<evidence type="ECO:0000256" key="4">
    <source>
        <dbReference type="ARBA" id="ARBA00022737"/>
    </source>
</evidence>
<dbReference type="GO" id="GO:0005737">
    <property type="term" value="C:cytoplasm"/>
    <property type="evidence" value="ECO:0007669"/>
    <property type="project" value="TreeGrafter"/>
</dbReference>
<organism evidence="8 9">
    <name type="scientific">Bambusicola thoracicus</name>
    <name type="common">Chinese bamboo-partridge</name>
    <name type="synonym">Perdix thoracica</name>
    <dbReference type="NCBI Taxonomy" id="9083"/>
    <lineage>
        <taxon>Eukaryota</taxon>
        <taxon>Metazoa</taxon>
        <taxon>Chordata</taxon>
        <taxon>Craniata</taxon>
        <taxon>Vertebrata</taxon>
        <taxon>Euteleostomi</taxon>
        <taxon>Archelosauria</taxon>
        <taxon>Archosauria</taxon>
        <taxon>Dinosauria</taxon>
        <taxon>Saurischia</taxon>
        <taxon>Theropoda</taxon>
        <taxon>Coelurosauria</taxon>
        <taxon>Aves</taxon>
        <taxon>Neognathae</taxon>
        <taxon>Galloanserae</taxon>
        <taxon>Galliformes</taxon>
        <taxon>Phasianidae</taxon>
        <taxon>Perdicinae</taxon>
        <taxon>Bambusicola</taxon>
    </lineage>
</organism>
<dbReference type="PANTHER" id="PTHR23169">
    <property type="entry name" value="ENVOPLAKIN"/>
    <property type="match status" value="1"/>
</dbReference>
<dbReference type="Proteomes" id="UP000237246">
    <property type="component" value="Unassembled WGS sequence"/>
</dbReference>
<feature type="non-terminal residue" evidence="8">
    <location>
        <position position="1309"/>
    </location>
</feature>
<dbReference type="InterPro" id="IPR001101">
    <property type="entry name" value="Plectin_repeat"/>
</dbReference>
<feature type="compositionally biased region" description="Basic and acidic residues" evidence="7">
    <location>
        <begin position="25"/>
        <end position="40"/>
    </location>
</feature>
<dbReference type="GO" id="GO:0045095">
    <property type="term" value="C:keratin filament"/>
    <property type="evidence" value="ECO:0007669"/>
    <property type="project" value="TreeGrafter"/>
</dbReference>
<dbReference type="GO" id="GO:0042995">
    <property type="term" value="C:cell projection"/>
    <property type="evidence" value="ECO:0007669"/>
    <property type="project" value="UniProtKB-SubCell"/>
</dbReference>
<evidence type="ECO:0000313" key="8">
    <source>
        <dbReference type="EMBL" id="POI22669.1"/>
    </source>
</evidence>
<proteinExistence type="inferred from homology"/>
<dbReference type="Pfam" id="PF00681">
    <property type="entry name" value="Plectin"/>
    <property type="match status" value="8"/>
</dbReference>
<sequence length="1309" mass="141627">MASKAVVNGAVVNGAAVNGTAMNGHSEHGDVPGANRRDALPGKQKAAAGRDAAAMHPGGESGRDAASTHPDAVPLAVAVGDAAAMHSSGAAGSIAGVYVEASKKMMSFYDATREHLLSLEPALLLLEAQAATGGIADLGQKSHVSVAEAVQRGLVGLELKERLLAAERAAAGFVDPYTEEQIPLFQALQKELLGREQGLRLLEAQLATGGLIDPATGGRLRIEAAYEKGLLDEEMGQFLSNSSEESKGFLDPNSMERVSYAELRGRCVVDPASGFLLLPLQLTFAGLGGRVSGTELRDAGIIGPDVLRALQEGKVSAREVAEDDEVQRFLRGTRSVAGVVLPSGERRSLYQALREHLLLPGAALALLQVQASTGSLTDPIQNRRFSVDEAVRSGLVGPELHEKLSSAERSISGYRDPCTGEMLSLFQAMSKGFVPRDHGLHLLEAQVATGGVIAPGRHFRVPAETACRWGYLDESTRQLLANLTEDTKGFFHPSSQEKLSYAELLPQCVTDPSTGLLLLPLGDGTEGTRLFLNHSTQRALENTKVPIAVGKFKGKSVSLWKLLFSDYIQSEQRAALTRQYLEGELSMQEMAKAVRAAVEETASAANITFEGLRGRVTADQLLSSEIINKDLFKKLKEGETSAKEVVGLDTVRKYLEGTGSIAGLLLPESQEKISIYQAKRKGLLRPGTSLILLEAQAATGFVIDPAANKRYSVDEALRANVIGPDVYDKLLSAEKCVTGYRDPCSGDKISLFQAMQKELIVREHGIRLLEAQIATGGIIDPVHSHRIPVEVAYKRGYLDKKMTVILSDPSDDTKGFFDPNTHENLTYMQLLRRCVPDPDTGLLMLQLMDKGSVLYQLSQDARKALQTARTTVSAGLFQGQSVTLWELLFSRYVPEHRRQDLLRNYKAGTLSISHMTALLTSIVTGAAGRGRAASSQETTQHEAPPAAHNGDAGSSRQDGERHTDTAVATELERELELERALSSRSIEVAGGDFHGRKVSLWELLFSKYVSEAKRRELLGKARDGSLTLDELARLLAVLVQEAVEQSSKVTFRGLRRQVTASDLLDSGIIDKDTLADLVQGSKTVEQVTQMASVKRYLDGTGCIAGVLVPSKAEPAKTEKMSIYQAMRKGILRQGTALVLLEAQAATGFLVDPLTNQKLSVDEAVSCGLVGSELHEKLLSAERAVTGYSDPYSGAQISLFQAMQKELIVREHGIRLLEAQIATGGIIDPVHSHRLPVKAAYQRGYFDHEMSRVLSDPSDDTKGFFDPNTHENLTYMQLLRRCVPDPDTGLLMLQLMDKGSVLYQLSQDAR</sequence>
<dbReference type="Gene3D" id="3.90.1290.10">
    <property type="entry name" value="Plakin repeat"/>
    <property type="match status" value="4"/>
</dbReference>
<protein>
    <recommendedName>
        <fullName evidence="10">Epiplakin 1</fullName>
    </recommendedName>
</protein>
<evidence type="ECO:0000256" key="5">
    <source>
        <dbReference type="ARBA" id="ARBA00022949"/>
    </source>
</evidence>
<name>A0A2P4SEX0_BAMTH</name>
<feature type="region of interest" description="Disordered" evidence="7">
    <location>
        <begin position="19"/>
        <end position="69"/>
    </location>
</feature>
<dbReference type="SMART" id="SM00250">
    <property type="entry name" value="PLEC"/>
    <property type="match status" value="20"/>
</dbReference>
<dbReference type="PANTHER" id="PTHR23169:SF21">
    <property type="entry name" value="EPIPLAKIN"/>
    <property type="match status" value="1"/>
</dbReference>
<feature type="region of interest" description="Disordered" evidence="7">
    <location>
        <begin position="929"/>
        <end position="966"/>
    </location>
</feature>
<evidence type="ECO:0000256" key="1">
    <source>
        <dbReference type="ARBA" id="ARBA00004282"/>
    </source>
</evidence>
<keyword evidence="3" id="KW-0597">Phosphoprotein</keyword>
<dbReference type="GO" id="GO:0016020">
    <property type="term" value="C:membrane"/>
    <property type="evidence" value="ECO:0007669"/>
    <property type="project" value="TreeGrafter"/>
</dbReference>
<dbReference type="InterPro" id="IPR043197">
    <property type="entry name" value="Plakin"/>
</dbReference>
<keyword evidence="9" id="KW-1185">Reference proteome</keyword>
<accession>A0A2P4SEX0</accession>
<evidence type="ECO:0000256" key="2">
    <source>
        <dbReference type="ARBA" id="ARBA00009109"/>
    </source>
</evidence>
<keyword evidence="6" id="KW-0175">Coiled coil</keyword>
<dbReference type="OrthoDB" id="8919664at2759"/>
<comment type="similarity">
    <text evidence="2">Belongs to the plakin or cytolinker family.</text>
</comment>
<keyword evidence="5" id="KW-0965">Cell junction</keyword>
<reference evidence="8 9" key="1">
    <citation type="submission" date="2018-01" db="EMBL/GenBank/DDBJ databases">
        <title>Comparison of the Chinese Bamboo Partridge and Red Junglefowl genome sequences highlights the importance of demography in genome evolution.</title>
        <authorList>
            <person name="Tiley G.P."/>
            <person name="Kimball R.T."/>
            <person name="Braun E.L."/>
            <person name="Burleigh J.G."/>
        </authorList>
    </citation>
    <scope>NUCLEOTIDE SEQUENCE [LARGE SCALE GENOMIC DNA]</scope>
    <source>
        <strain evidence="8">RTK389</strain>
        <tissue evidence="8">Blood</tissue>
    </source>
</reference>
<evidence type="ECO:0000313" key="9">
    <source>
        <dbReference type="Proteomes" id="UP000237246"/>
    </source>
</evidence>
<dbReference type="InterPro" id="IPR035915">
    <property type="entry name" value="Plakin_repeat_sf"/>
</dbReference>
<dbReference type="GO" id="GO:1990254">
    <property type="term" value="F:keratin filament binding"/>
    <property type="evidence" value="ECO:0007669"/>
    <property type="project" value="TreeGrafter"/>
</dbReference>
<comment type="subcellular location">
    <subcellularLocation>
        <location evidence="1">Cell junction</location>
    </subcellularLocation>
</comment>
<evidence type="ECO:0000256" key="6">
    <source>
        <dbReference type="ARBA" id="ARBA00023054"/>
    </source>
</evidence>
<dbReference type="SUPFAM" id="SSF75399">
    <property type="entry name" value="Plakin repeat"/>
    <property type="match status" value="4"/>
</dbReference>
<evidence type="ECO:0000256" key="3">
    <source>
        <dbReference type="ARBA" id="ARBA00022553"/>
    </source>
</evidence>